<gene>
    <name evidence="1" type="ORF">PV946_08810</name>
</gene>
<evidence type="ECO:0000313" key="1">
    <source>
        <dbReference type="EMBL" id="MDF4193869.1"/>
    </source>
</evidence>
<dbReference type="AlphaFoldDB" id="A0AAP3YEY3"/>
<dbReference type="EMBL" id="JARKHX010000003">
    <property type="protein sequence ID" value="MDF4193869.1"/>
    <property type="molecule type" value="Genomic_DNA"/>
</dbReference>
<comment type="caution">
    <text evidence="1">The sequence shown here is derived from an EMBL/GenBank/DDBJ whole genome shotgun (WGS) entry which is preliminary data.</text>
</comment>
<name>A0AAP3YEY3_BACAM</name>
<accession>A0AAP3YEY3</accession>
<reference evidence="1" key="1">
    <citation type="submission" date="2023-02" db="EMBL/GenBank/DDBJ databases">
        <title>Draft Whole-Genome Sequences of Bacillus Strains of Potential Probiotic for Poultry.</title>
        <authorList>
            <person name="Ma L.M."/>
            <person name="Lopez-Guerra N."/>
            <person name="Zhang G."/>
        </authorList>
    </citation>
    <scope>NUCLEOTIDE SEQUENCE</scope>
    <source>
        <strain evidence="1">OSU1013-24</strain>
    </source>
</reference>
<proteinExistence type="predicted"/>
<organism evidence="1 2">
    <name type="scientific">Bacillus amyloliquefaciens</name>
    <name type="common">Bacillus velezensis</name>
    <dbReference type="NCBI Taxonomy" id="1390"/>
    <lineage>
        <taxon>Bacteria</taxon>
        <taxon>Bacillati</taxon>
        <taxon>Bacillota</taxon>
        <taxon>Bacilli</taxon>
        <taxon>Bacillales</taxon>
        <taxon>Bacillaceae</taxon>
        <taxon>Bacillus</taxon>
        <taxon>Bacillus amyloliquefaciens group</taxon>
    </lineage>
</organism>
<evidence type="ECO:0000313" key="2">
    <source>
        <dbReference type="Proteomes" id="UP001222377"/>
    </source>
</evidence>
<dbReference type="Proteomes" id="UP001222377">
    <property type="component" value="Unassembled WGS sequence"/>
</dbReference>
<sequence length="52" mass="6157">MRKLSKDQIDDLIEIYNETKAPSVMKFLLKNGVLVVYEGCVKEREKREIEWA</sequence>
<protein>
    <submittedName>
        <fullName evidence="1">Uncharacterized protein</fullName>
    </submittedName>
</protein>
<dbReference type="RefSeq" id="WP_157829251.1">
    <property type="nucleotide sequence ID" value="NZ_CP128501.1"/>
</dbReference>